<evidence type="ECO:0008006" key="4">
    <source>
        <dbReference type="Google" id="ProtNLM"/>
    </source>
</evidence>
<evidence type="ECO:0000313" key="3">
    <source>
        <dbReference type="Proteomes" id="UP000428333"/>
    </source>
</evidence>
<accession>A0A6A4MB94</accession>
<protein>
    <recommendedName>
        <fullName evidence="4">Leucine-rich repeat-containing N-terminal plant-type domain-containing protein</fullName>
    </recommendedName>
</protein>
<feature type="non-terminal residue" evidence="2">
    <location>
        <position position="1"/>
    </location>
</feature>
<dbReference type="InterPro" id="IPR001611">
    <property type="entry name" value="Leu-rich_rpt"/>
</dbReference>
<evidence type="ECO:0000313" key="2">
    <source>
        <dbReference type="EMBL" id="KAE9463728.1"/>
    </source>
</evidence>
<dbReference type="PANTHER" id="PTHR48059:SF4">
    <property type="entry name" value="POLYGALACTURONASE INHIBITOR 1-RELATED"/>
    <property type="match status" value="1"/>
</dbReference>
<reference evidence="2 3" key="1">
    <citation type="journal article" date="2019" name="Genome Biol. Evol.">
        <title>The Rhododendron genome and chromosomal organization provide insight into shared whole-genome duplications across the heath family (Ericaceae).</title>
        <authorList>
            <person name="Soza V.L."/>
            <person name="Lindsley D."/>
            <person name="Waalkes A."/>
            <person name="Ramage E."/>
            <person name="Patwardhan R.P."/>
            <person name="Burton J.N."/>
            <person name="Adey A."/>
            <person name="Kumar A."/>
            <person name="Qiu R."/>
            <person name="Shendure J."/>
            <person name="Hall B."/>
        </authorList>
    </citation>
    <scope>NUCLEOTIDE SEQUENCE [LARGE SCALE GENOMIC DNA]</scope>
    <source>
        <strain evidence="2">RSF 1966-606</strain>
    </source>
</reference>
<sequence>MLSGDLSFLFGSNKTVQIVDFSRNKFEFNLSNVVFPASLTSLDLNHNKIFGSLPEELTTLDFQYLNVSYNRLCGKIPVGGKLQSFAATSYFHNRKVAVVSGRGGSGGVGYGDAGEVVARMVSNVTAV</sequence>
<dbReference type="AlphaFoldDB" id="A0A6A4MB94"/>
<dbReference type="EMBL" id="QEFC01000554">
    <property type="protein sequence ID" value="KAE9463728.1"/>
    <property type="molecule type" value="Genomic_DNA"/>
</dbReference>
<keyword evidence="3" id="KW-1185">Reference proteome</keyword>
<name>A0A6A4MB94_9ERIC</name>
<dbReference type="Proteomes" id="UP000428333">
    <property type="component" value="Linkage Group LG03"/>
</dbReference>
<proteinExistence type="predicted"/>
<feature type="non-terminal residue" evidence="2">
    <location>
        <position position="127"/>
    </location>
</feature>
<dbReference type="OrthoDB" id="676979at2759"/>
<dbReference type="SUPFAM" id="SSF52058">
    <property type="entry name" value="L domain-like"/>
    <property type="match status" value="1"/>
</dbReference>
<comment type="caution">
    <text evidence="2">The sequence shown here is derived from an EMBL/GenBank/DDBJ whole genome shotgun (WGS) entry which is preliminary data.</text>
</comment>
<dbReference type="Gene3D" id="3.80.10.10">
    <property type="entry name" value="Ribonuclease Inhibitor"/>
    <property type="match status" value="1"/>
</dbReference>
<organism evidence="2 3">
    <name type="scientific">Rhododendron williamsianum</name>
    <dbReference type="NCBI Taxonomy" id="262921"/>
    <lineage>
        <taxon>Eukaryota</taxon>
        <taxon>Viridiplantae</taxon>
        <taxon>Streptophyta</taxon>
        <taxon>Embryophyta</taxon>
        <taxon>Tracheophyta</taxon>
        <taxon>Spermatophyta</taxon>
        <taxon>Magnoliopsida</taxon>
        <taxon>eudicotyledons</taxon>
        <taxon>Gunneridae</taxon>
        <taxon>Pentapetalae</taxon>
        <taxon>asterids</taxon>
        <taxon>Ericales</taxon>
        <taxon>Ericaceae</taxon>
        <taxon>Ericoideae</taxon>
        <taxon>Rhodoreae</taxon>
        <taxon>Rhododendron</taxon>
    </lineage>
</organism>
<comment type="subcellular location">
    <subcellularLocation>
        <location evidence="1">Cell envelope</location>
    </subcellularLocation>
</comment>
<dbReference type="InterPro" id="IPR051848">
    <property type="entry name" value="PGIP"/>
</dbReference>
<dbReference type="InterPro" id="IPR032675">
    <property type="entry name" value="LRR_dom_sf"/>
</dbReference>
<evidence type="ECO:0000256" key="1">
    <source>
        <dbReference type="ARBA" id="ARBA00004196"/>
    </source>
</evidence>
<dbReference type="PANTHER" id="PTHR48059">
    <property type="entry name" value="POLYGALACTURONASE INHIBITOR 1"/>
    <property type="match status" value="1"/>
</dbReference>
<dbReference type="Pfam" id="PF00560">
    <property type="entry name" value="LRR_1"/>
    <property type="match status" value="2"/>
</dbReference>
<gene>
    <name evidence="2" type="ORF">C3L33_04362</name>
</gene>